<keyword evidence="5" id="KW-1185">Reference proteome</keyword>
<sequence>MRMSSPTSSPSARPSLWRWRAIAVGVVSTLFILTAIPALRAHIGGRDIPLPLAIGAANFLVVPIILSIVDRILVRYSSSILSRMMIGTVVAALVGGTMSSLMWSGLIPHVARKFHDADRPTETVLGTFGVGAILSVLVVGAWSLAAIFPRVLEQEKVRALQVANLQLEAAQLRAEGELARLRGQLEPHFLLNTLNLISGLVGVDVEKARRTIVNLGDLLRDALEPHGECQSIDDEIQWLERYCEILVARHGPRLTFEWDVDPKARDACLPRLLLQPLVENAIVHGALRAAGNGVVSVRVRMPTSERVEISVEDNGPGLAEPTRAGAVGVANVRRRLELTRPDATFALESDAAGTLAFLSLPHAIHVPGECKP</sequence>
<dbReference type="InterPro" id="IPR010559">
    <property type="entry name" value="Sig_transdc_His_kin_internal"/>
</dbReference>
<evidence type="ECO:0000256" key="1">
    <source>
        <dbReference type="SAM" id="Phobius"/>
    </source>
</evidence>
<dbReference type="Pfam" id="PF02518">
    <property type="entry name" value="HATPase_c"/>
    <property type="match status" value="1"/>
</dbReference>
<evidence type="ECO:0000313" key="4">
    <source>
        <dbReference type="EMBL" id="WXA94497.1"/>
    </source>
</evidence>
<dbReference type="InterPro" id="IPR050640">
    <property type="entry name" value="Bact_2-comp_sensor_kinase"/>
</dbReference>
<dbReference type="InterPro" id="IPR003594">
    <property type="entry name" value="HATPase_dom"/>
</dbReference>
<gene>
    <name evidence="4" type="ORF">LZC95_49640</name>
</gene>
<dbReference type="GO" id="GO:0016301">
    <property type="term" value="F:kinase activity"/>
    <property type="evidence" value="ECO:0007669"/>
    <property type="project" value="UniProtKB-KW"/>
</dbReference>
<dbReference type="PANTHER" id="PTHR34220">
    <property type="entry name" value="SENSOR HISTIDINE KINASE YPDA"/>
    <property type="match status" value="1"/>
</dbReference>
<proteinExistence type="predicted"/>
<feature type="domain" description="Signal transduction histidine kinase internal region" evidence="3">
    <location>
        <begin position="177"/>
        <end position="254"/>
    </location>
</feature>
<dbReference type="InterPro" id="IPR036890">
    <property type="entry name" value="HATPase_C_sf"/>
</dbReference>
<feature type="transmembrane region" description="Helical" evidence="1">
    <location>
        <begin position="50"/>
        <end position="69"/>
    </location>
</feature>
<dbReference type="Proteomes" id="UP001379533">
    <property type="component" value="Chromosome"/>
</dbReference>
<accession>A0ABZ2K730</accession>
<organism evidence="4 5">
    <name type="scientific">Pendulispora brunnea</name>
    <dbReference type="NCBI Taxonomy" id="2905690"/>
    <lineage>
        <taxon>Bacteria</taxon>
        <taxon>Pseudomonadati</taxon>
        <taxon>Myxococcota</taxon>
        <taxon>Myxococcia</taxon>
        <taxon>Myxococcales</taxon>
        <taxon>Sorangiineae</taxon>
        <taxon>Pendulisporaceae</taxon>
        <taxon>Pendulispora</taxon>
    </lineage>
</organism>
<feature type="domain" description="Histidine kinase/HSP90-like ATPase" evidence="2">
    <location>
        <begin position="271"/>
        <end position="324"/>
    </location>
</feature>
<keyword evidence="1" id="KW-1133">Transmembrane helix</keyword>
<keyword evidence="4" id="KW-0418">Kinase</keyword>
<protein>
    <submittedName>
        <fullName evidence="4">Histidine kinase</fullName>
    </submittedName>
</protein>
<feature type="transmembrane region" description="Helical" evidence="1">
    <location>
        <begin position="81"/>
        <end position="103"/>
    </location>
</feature>
<dbReference type="EMBL" id="CP089982">
    <property type="protein sequence ID" value="WXA94497.1"/>
    <property type="molecule type" value="Genomic_DNA"/>
</dbReference>
<keyword evidence="1" id="KW-0812">Transmembrane</keyword>
<feature type="transmembrane region" description="Helical" evidence="1">
    <location>
        <begin position="123"/>
        <end position="148"/>
    </location>
</feature>
<keyword evidence="4" id="KW-0808">Transferase</keyword>
<dbReference type="Pfam" id="PF06580">
    <property type="entry name" value="His_kinase"/>
    <property type="match status" value="1"/>
</dbReference>
<keyword evidence="1" id="KW-0472">Membrane</keyword>
<evidence type="ECO:0000259" key="2">
    <source>
        <dbReference type="Pfam" id="PF02518"/>
    </source>
</evidence>
<dbReference type="Gene3D" id="3.30.565.10">
    <property type="entry name" value="Histidine kinase-like ATPase, C-terminal domain"/>
    <property type="match status" value="1"/>
</dbReference>
<dbReference type="RefSeq" id="WP_394845106.1">
    <property type="nucleotide sequence ID" value="NZ_CP089982.1"/>
</dbReference>
<dbReference type="SUPFAM" id="SSF55874">
    <property type="entry name" value="ATPase domain of HSP90 chaperone/DNA topoisomerase II/histidine kinase"/>
    <property type="match status" value="1"/>
</dbReference>
<reference evidence="4 5" key="1">
    <citation type="submission" date="2021-12" db="EMBL/GenBank/DDBJ databases">
        <title>Discovery of the Pendulisporaceae a myxobacterial family with distinct sporulation behavior and unique specialized metabolism.</title>
        <authorList>
            <person name="Garcia R."/>
            <person name="Popoff A."/>
            <person name="Bader C.D."/>
            <person name="Loehr J."/>
            <person name="Walesch S."/>
            <person name="Walt C."/>
            <person name="Boldt J."/>
            <person name="Bunk B."/>
            <person name="Haeckl F.J.F.P.J."/>
            <person name="Gunesch A.P."/>
            <person name="Birkelbach J."/>
            <person name="Nuebel U."/>
            <person name="Pietschmann T."/>
            <person name="Bach T."/>
            <person name="Mueller R."/>
        </authorList>
    </citation>
    <scope>NUCLEOTIDE SEQUENCE [LARGE SCALE GENOMIC DNA]</scope>
    <source>
        <strain evidence="4 5">MSr12523</strain>
    </source>
</reference>
<evidence type="ECO:0000259" key="3">
    <source>
        <dbReference type="Pfam" id="PF06580"/>
    </source>
</evidence>
<dbReference type="PANTHER" id="PTHR34220:SF7">
    <property type="entry name" value="SENSOR HISTIDINE KINASE YPDA"/>
    <property type="match status" value="1"/>
</dbReference>
<name>A0ABZ2K730_9BACT</name>
<evidence type="ECO:0000313" key="5">
    <source>
        <dbReference type="Proteomes" id="UP001379533"/>
    </source>
</evidence>